<keyword evidence="3" id="KW-0804">Transcription</keyword>
<organism evidence="5 6">
    <name type="scientific">Curtobacterium salicis</name>
    <dbReference type="NCBI Taxonomy" id="1779862"/>
    <lineage>
        <taxon>Bacteria</taxon>
        <taxon>Bacillati</taxon>
        <taxon>Actinomycetota</taxon>
        <taxon>Actinomycetes</taxon>
        <taxon>Micrococcales</taxon>
        <taxon>Microbacteriaceae</taxon>
        <taxon>Curtobacterium</taxon>
    </lineage>
</organism>
<accession>A0ABX0T840</accession>
<dbReference type="InterPro" id="IPR018060">
    <property type="entry name" value="HTH_AraC"/>
</dbReference>
<keyword evidence="1" id="KW-0805">Transcription regulation</keyword>
<comment type="caution">
    <text evidence="5">The sequence shown here is derived from an EMBL/GenBank/DDBJ whole genome shotgun (WGS) entry which is preliminary data.</text>
</comment>
<keyword evidence="2" id="KW-0238">DNA-binding</keyword>
<evidence type="ECO:0000313" key="5">
    <source>
        <dbReference type="EMBL" id="NII41662.1"/>
    </source>
</evidence>
<reference evidence="5 6" key="1">
    <citation type="submission" date="2020-03" db="EMBL/GenBank/DDBJ databases">
        <title>Above-ground endophytic microbial communities from plants in different locations in the United States.</title>
        <authorList>
            <person name="Frank C."/>
        </authorList>
    </citation>
    <scope>NUCLEOTIDE SEQUENCE [LARGE SCALE GENOMIC DNA]</scope>
    <source>
        <strain evidence="5 6">WW7</strain>
    </source>
</reference>
<feature type="domain" description="HTH araC/xylS-type" evidence="4">
    <location>
        <begin position="210"/>
        <end position="312"/>
    </location>
</feature>
<evidence type="ECO:0000259" key="4">
    <source>
        <dbReference type="PROSITE" id="PS01124"/>
    </source>
</evidence>
<dbReference type="PANTHER" id="PTHR46796">
    <property type="entry name" value="HTH-TYPE TRANSCRIPTIONAL ACTIVATOR RHAS-RELATED"/>
    <property type="match status" value="1"/>
</dbReference>
<dbReference type="RefSeq" id="WP_166780677.1">
    <property type="nucleotide sequence ID" value="NZ_JAAOYO010000003.1"/>
</dbReference>
<dbReference type="InterPro" id="IPR009057">
    <property type="entry name" value="Homeodomain-like_sf"/>
</dbReference>
<dbReference type="Proteomes" id="UP001318300">
    <property type="component" value="Unassembled WGS sequence"/>
</dbReference>
<evidence type="ECO:0000256" key="2">
    <source>
        <dbReference type="ARBA" id="ARBA00023125"/>
    </source>
</evidence>
<dbReference type="Pfam" id="PF12833">
    <property type="entry name" value="HTH_18"/>
    <property type="match status" value="1"/>
</dbReference>
<protein>
    <submittedName>
        <fullName evidence="5">AraC-like DNA-binding protein</fullName>
    </submittedName>
</protein>
<dbReference type="PROSITE" id="PS01124">
    <property type="entry name" value="HTH_ARAC_FAMILY_2"/>
    <property type="match status" value="1"/>
</dbReference>
<keyword evidence="6" id="KW-1185">Reference proteome</keyword>
<dbReference type="InterPro" id="IPR050204">
    <property type="entry name" value="AraC_XylS_family_regulators"/>
</dbReference>
<gene>
    <name evidence="5" type="ORF">E9228_002309</name>
</gene>
<dbReference type="Gene3D" id="1.10.10.60">
    <property type="entry name" value="Homeodomain-like"/>
    <property type="match status" value="1"/>
</dbReference>
<evidence type="ECO:0000313" key="6">
    <source>
        <dbReference type="Proteomes" id="UP001318300"/>
    </source>
</evidence>
<proteinExistence type="predicted"/>
<dbReference type="PANTHER" id="PTHR46796:SF12">
    <property type="entry name" value="HTH-TYPE DNA-BINDING TRANSCRIPTIONAL ACTIVATOR EUTR"/>
    <property type="match status" value="1"/>
</dbReference>
<sequence length="312" mass="34480">MSSPSFLDVETTNADELTEAISEGFGYRVAPSSDLVSHRQHVIVGDPVTIADLEWDTELRLAVDATDEVMFVEVHSGTFAFNPWGSEQAIGGGDAFVMPPDQELEFAIDHAVASTCSFSAQLLRRVAQEVWDDEDVCLAEGSLRPVDAARHWLWRRTVQEYRQQVLETPDVYGNELLRAEASRFVVVSAISAFGLVAEPRRGACESAAVRRATTWVDEHRREPITVHDLAAAARLSPRGLSLAFRRERGQTPMEYVRLARIDGARAALLAGDPTRGDTVAAVAAEWGFSNAGRFTALYRQTYGETPRQTLMR</sequence>
<dbReference type="SUPFAM" id="SSF46689">
    <property type="entry name" value="Homeodomain-like"/>
    <property type="match status" value="2"/>
</dbReference>
<evidence type="ECO:0000256" key="3">
    <source>
        <dbReference type="ARBA" id="ARBA00023163"/>
    </source>
</evidence>
<dbReference type="EMBL" id="JAAOYO010000003">
    <property type="protein sequence ID" value="NII41662.1"/>
    <property type="molecule type" value="Genomic_DNA"/>
</dbReference>
<name>A0ABX0T840_9MICO</name>
<evidence type="ECO:0000256" key="1">
    <source>
        <dbReference type="ARBA" id="ARBA00023015"/>
    </source>
</evidence>
<dbReference type="SMART" id="SM00342">
    <property type="entry name" value="HTH_ARAC"/>
    <property type="match status" value="1"/>
</dbReference>